<evidence type="ECO:0000256" key="7">
    <source>
        <dbReference type="SAM" id="Phobius"/>
    </source>
</evidence>
<dbReference type="GO" id="GO:0016682">
    <property type="term" value="F:oxidoreductase activity, acting on diphenols and related substances as donors, oxygen as acceptor"/>
    <property type="evidence" value="ECO:0007669"/>
    <property type="project" value="TreeGrafter"/>
</dbReference>
<keyword evidence="9" id="KW-1185">Reference proteome</keyword>
<dbReference type="GO" id="GO:0070069">
    <property type="term" value="C:cytochrome complex"/>
    <property type="evidence" value="ECO:0007669"/>
    <property type="project" value="TreeGrafter"/>
</dbReference>
<gene>
    <name evidence="8" type="ORF">FNH06_24580</name>
</gene>
<feature type="transmembrane region" description="Helical" evidence="7">
    <location>
        <begin position="161"/>
        <end position="181"/>
    </location>
</feature>
<comment type="similarity">
    <text evidence="2">Belongs to the cytochrome ubiquinol oxidase subunit 2 family.</text>
</comment>
<protein>
    <submittedName>
        <fullName evidence="8">Cytochrome d ubiquinol oxidase subunit II</fullName>
    </submittedName>
</protein>
<organism evidence="8 9">
    <name type="scientific">Amycolatopsis acidiphila</name>
    <dbReference type="NCBI Taxonomy" id="715473"/>
    <lineage>
        <taxon>Bacteria</taxon>
        <taxon>Bacillati</taxon>
        <taxon>Actinomycetota</taxon>
        <taxon>Actinomycetes</taxon>
        <taxon>Pseudonocardiales</taxon>
        <taxon>Pseudonocardiaceae</taxon>
        <taxon>Amycolatopsis</taxon>
    </lineage>
</organism>
<feature type="transmembrane region" description="Helical" evidence="7">
    <location>
        <begin position="201"/>
        <end position="220"/>
    </location>
</feature>
<accession>A0A558A543</accession>
<evidence type="ECO:0000313" key="8">
    <source>
        <dbReference type="EMBL" id="TVT19338.1"/>
    </source>
</evidence>
<feature type="transmembrane region" description="Helical" evidence="7">
    <location>
        <begin position="116"/>
        <end position="141"/>
    </location>
</feature>
<dbReference type="Proteomes" id="UP000318578">
    <property type="component" value="Unassembled WGS sequence"/>
</dbReference>
<dbReference type="EMBL" id="VJZA01000048">
    <property type="protein sequence ID" value="TVT19338.1"/>
    <property type="molecule type" value="Genomic_DNA"/>
</dbReference>
<dbReference type="GO" id="GO:0005886">
    <property type="term" value="C:plasma membrane"/>
    <property type="evidence" value="ECO:0007669"/>
    <property type="project" value="UniProtKB-SubCell"/>
</dbReference>
<dbReference type="PANTHER" id="PTHR43141">
    <property type="entry name" value="CYTOCHROME BD2 SUBUNIT II"/>
    <property type="match status" value="1"/>
</dbReference>
<evidence type="ECO:0000256" key="2">
    <source>
        <dbReference type="ARBA" id="ARBA00007543"/>
    </source>
</evidence>
<feature type="transmembrane region" description="Helical" evidence="7">
    <location>
        <begin position="298"/>
        <end position="322"/>
    </location>
</feature>
<dbReference type="InterPro" id="IPR003317">
    <property type="entry name" value="Cyt-d_oxidase_su2"/>
</dbReference>
<keyword evidence="4 7" id="KW-0812">Transmembrane</keyword>
<keyword evidence="6 7" id="KW-0472">Membrane</keyword>
<dbReference type="OrthoDB" id="9776710at2"/>
<feature type="transmembrane region" description="Helical" evidence="7">
    <location>
        <begin position="258"/>
        <end position="278"/>
    </location>
</feature>
<feature type="transmembrane region" description="Helical" evidence="7">
    <location>
        <begin position="226"/>
        <end position="246"/>
    </location>
</feature>
<evidence type="ECO:0000256" key="3">
    <source>
        <dbReference type="ARBA" id="ARBA00022475"/>
    </source>
</evidence>
<name>A0A558A543_9PSEU</name>
<dbReference type="GO" id="GO:0019646">
    <property type="term" value="P:aerobic electron transport chain"/>
    <property type="evidence" value="ECO:0007669"/>
    <property type="project" value="TreeGrafter"/>
</dbReference>
<sequence length="340" mass="35792">MLANLTLAVMWVGLTCYALFAGADFGAGAWDLLAGGPRRGAEQRALIEHSIGPVWEANHVWLIFVVVLLWTGFPPVFAAVMSTLYLPLTFAALGIIARGASFAFRKVSSEPRLRQVFGGLFAGSSVVTPFFLGTVAGAVATGRVPPGLGAGNPYTSWTGPSSLLGGVLAVLACAYLAAVYLCQDATRSGEPQLAEAFRRRALATGAVTGAVALAGIAILHSDAPQLFAGLTGRALPLVIFSAVAGAAEFPLLWRRHYVTARVVAALAVTAILWGWAVAQYPVLLEPNVTVAASAAQNSVLAPTLVALAVGAVILVPSLWWLYSLFQQRPRERTRTLRAMR</sequence>
<dbReference type="Pfam" id="PF02322">
    <property type="entry name" value="Cyt_bd_oxida_II"/>
    <property type="match status" value="1"/>
</dbReference>
<dbReference type="RefSeq" id="WP_144642253.1">
    <property type="nucleotide sequence ID" value="NZ_BNAX01000002.1"/>
</dbReference>
<evidence type="ECO:0000256" key="4">
    <source>
        <dbReference type="ARBA" id="ARBA00022692"/>
    </source>
</evidence>
<reference evidence="8 9" key="1">
    <citation type="submission" date="2019-07" db="EMBL/GenBank/DDBJ databases">
        <title>New species of Amycolatopsis and Streptomyces.</title>
        <authorList>
            <person name="Duangmal K."/>
            <person name="Teo W.F.A."/>
            <person name="Lipun K."/>
        </authorList>
    </citation>
    <scope>NUCLEOTIDE SEQUENCE [LARGE SCALE GENOMIC DNA]</scope>
    <source>
        <strain evidence="8 9">JCM 30562</strain>
    </source>
</reference>
<dbReference type="GO" id="GO:0009055">
    <property type="term" value="F:electron transfer activity"/>
    <property type="evidence" value="ECO:0007669"/>
    <property type="project" value="TreeGrafter"/>
</dbReference>
<evidence type="ECO:0000256" key="1">
    <source>
        <dbReference type="ARBA" id="ARBA00004651"/>
    </source>
</evidence>
<comment type="subcellular location">
    <subcellularLocation>
        <location evidence="1">Cell membrane</location>
        <topology evidence="1">Multi-pass membrane protein</topology>
    </subcellularLocation>
</comment>
<comment type="caution">
    <text evidence="8">The sequence shown here is derived from an EMBL/GenBank/DDBJ whole genome shotgun (WGS) entry which is preliminary data.</text>
</comment>
<dbReference type="AlphaFoldDB" id="A0A558A543"/>
<dbReference type="PANTHER" id="PTHR43141:SF4">
    <property type="entry name" value="CYTOCHROME BD2 SUBUNIT II"/>
    <property type="match status" value="1"/>
</dbReference>
<feature type="transmembrane region" description="Helical" evidence="7">
    <location>
        <begin position="6"/>
        <end position="33"/>
    </location>
</feature>
<evidence type="ECO:0000256" key="5">
    <source>
        <dbReference type="ARBA" id="ARBA00022989"/>
    </source>
</evidence>
<feature type="transmembrane region" description="Helical" evidence="7">
    <location>
        <begin position="85"/>
        <end position="104"/>
    </location>
</feature>
<proteinExistence type="inferred from homology"/>
<evidence type="ECO:0000313" key="9">
    <source>
        <dbReference type="Proteomes" id="UP000318578"/>
    </source>
</evidence>
<keyword evidence="3" id="KW-1003">Cell membrane</keyword>
<evidence type="ECO:0000256" key="6">
    <source>
        <dbReference type="ARBA" id="ARBA00023136"/>
    </source>
</evidence>
<keyword evidence="5 7" id="KW-1133">Transmembrane helix</keyword>